<dbReference type="Proteomes" id="UP000198964">
    <property type="component" value="Unassembled WGS sequence"/>
</dbReference>
<feature type="coiled-coil region" evidence="1">
    <location>
        <begin position="33"/>
        <end position="67"/>
    </location>
</feature>
<dbReference type="EMBL" id="FONW01000013">
    <property type="protein sequence ID" value="SFF69513.1"/>
    <property type="molecule type" value="Genomic_DNA"/>
</dbReference>
<name>A0A1I2KSI1_9BACT</name>
<feature type="region of interest" description="Disordered" evidence="2">
    <location>
        <begin position="114"/>
        <end position="165"/>
    </location>
</feature>
<evidence type="ECO:0000256" key="2">
    <source>
        <dbReference type="SAM" id="MobiDB-lite"/>
    </source>
</evidence>
<sequence length="165" mass="18389">MKRVHYLLGLVLAMAISTSVIGQTQSRKNLPCINGISNLTEDQQKQIEELEQSHQAKMDAFRKERRNTSNLDEKQQVYDQMQAAKGTHRTQVLNLLDEGQKQEYLALQGNGKRQFQGKRNAGNRACYGVRGNGQGRGQGNFKGKRGGNCQGIGGGQGRSGRNRNW</sequence>
<accession>A0A1I2KSI1</accession>
<evidence type="ECO:0000313" key="4">
    <source>
        <dbReference type="EMBL" id="SFF69513.1"/>
    </source>
</evidence>
<dbReference type="AlphaFoldDB" id="A0A1I2KSI1"/>
<feature type="signal peptide" evidence="3">
    <location>
        <begin position="1"/>
        <end position="22"/>
    </location>
</feature>
<evidence type="ECO:0000256" key="3">
    <source>
        <dbReference type="SAM" id="SignalP"/>
    </source>
</evidence>
<gene>
    <name evidence="4" type="ORF">SAMN05216283_11341</name>
</gene>
<protein>
    <recommendedName>
        <fullName evidence="6">DUF2680 domain-containing protein</fullName>
    </recommendedName>
</protein>
<dbReference type="RefSeq" id="WP_093921299.1">
    <property type="nucleotide sequence ID" value="NZ_FONW01000013.1"/>
</dbReference>
<evidence type="ECO:0008006" key="6">
    <source>
        <dbReference type="Google" id="ProtNLM"/>
    </source>
</evidence>
<proteinExistence type="predicted"/>
<reference evidence="4 5" key="1">
    <citation type="submission" date="2016-10" db="EMBL/GenBank/DDBJ databases">
        <authorList>
            <person name="de Groot N.N."/>
        </authorList>
    </citation>
    <scope>NUCLEOTIDE SEQUENCE [LARGE SCALE GENOMIC DNA]</scope>
    <source>
        <strain evidence="4 5">CGMCC 1.9156</strain>
    </source>
</reference>
<keyword evidence="5" id="KW-1185">Reference proteome</keyword>
<feature type="chain" id="PRO_5011623995" description="DUF2680 domain-containing protein" evidence="3">
    <location>
        <begin position="23"/>
        <end position="165"/>
    </location>
</feature>
<keyword evidence="1" id="KW-0175">Coiled coil</keyword>
<keyword evidence="3" id="KW-0732">Signal</keyword>
<evidence type="ECO:0000313" key="5">
    <source>
        <dbReference type="Proteomes" id="UP000198964"/>
    </source>
</evidence>
<feature type="compositionally biased region" description="Gly residues" evidence="2">
    <location>
        <begin position="130"/>
        <end position="158"/>
    </location>
</feature>
<organism evidence="4 5">
    <name type="scientific">Sunxiuqinia elliptica</name>
    <dbReference type="NCBI Taxonomy" id="655355"/>
    <lineage>
        <taxon>Bacteria</taxon>
        <taxon>Pseudomonadati</taxon>
        <taxon>Bacteroidota</taxon>
        <taxon>Bacteroidia</taxon>
        <taxon>Marinilabiliales</taxon>
        <taxon>Prolixibacteraceae</taxon>
        <taxon>Sunxiuqinia</taxon>
    </lineage>
</organism>
<evidence type="ECO:0000256" key="1">
    <source>
        <dbReference type="SAM" id="Coils"/>
    </source>
</evidence>